<sequence length="366" mass="40494">MSHALLCCLMLVATLQAEEGPLSGRARDEALRQRMTVDWSEQPVERALRGLAKQQGLNLVIDRRIDRACPIYGKLENHPLEKVFDMAAQIAGGNAVLIGDVVYIAPEQTADRAATAAALLEEELPRKLGNLPRVDVRWEQGATVGSRIEQIVKDSELPLTVPSGLEEKLEGDEVKDILPLDALLVLLAQNDRTLEVSKQKLDIVDLPESPNLERRIRLPRGQARALTKRYSQMFPGVLLEAKGSTLVATGSWLPLRQLETQVAIDRGPAPRSRGRRTTPSASERIRVSMRNTTLENFARQLSKVAEREVELDEKSLEAAGMSSRDRISYVGEANSVEDLLRLAIGKKYGYQVTDEKITITAPARGQ</sequence>
<dbReference type="AlphaFoldDB" id="A0A518B8D0"/>
<dbReference type="EMBL" id="CP036279">
    <property type="protein sequence ID" value="QDU63235.1"/>
    <property type="molecule type" value="Genomic_DNA"/>
</dbReference>
<dbReference type="RefSeq" id="WP_145260536.1">
    <property type="nucleotide sequence ID" value="NZ_CP036279.1"/>
</dbReference>
<evidence type="ECO:0000313" key="1">
    <source>
        <dbReference type="EMBL" id="QDU63235.1"/>
    </source>
</evidence>
<evidence type="ECO:0000313" key="2">
    <source>
        <dbReference type="Proteomes" id="UP000317093"/>
    </source>
</evidence>
<accession>A0A518B8D0</accession>
<protein>
    <recommendedName>
        <fullName evidence="3">Secretin/TonB short N-terminal domain-containing protein</fullName>
    </recommendedName>
</protein>
<dbReference type="KEGG" id="knv:Pan216_41130"/>
<gene>
    <name evidence="1" type="ORF">Pan216_41130</name>
</gene>
<dbReference type="Proteomes" id="UP000317093">
    <property type="component" value="Chromosome"/>
</dbReference>
<proteinExistence type="predicted"/>
<organism evidence="1 2">
    <name type="scientific">Kolteria novifilia</name>
    <dbReference type="NCBI Taxonomy" id="2527975"/>
    <lineage>
        <taxon>Bacteria</taxon>
        <taxon>Pseudomonadati</taxon>
        <taxon>Planctomycetota</taxon>
        <taxon>Planctomycetia</taxon>
        <taxon>Kolteriales</taxon>
        <taxon>Kolteriaceae</taxon>
        <taxon>Kolteria</taxon>
    </lineage>
</organism>
<name>A0A518B8D0_9BACT</name>
<keyword evidence="2" id="KW-1185">Reference proteome</keyword>
<reference evidence="1 2" key="1">
    <citation type="submission" date="2019-02" db="EMBL/GenBank/DDBJ databases">
        <title>Deep-cultivation of Planctomycetes and their phenomic and genomic characterization uncovers novel biology.</title>
        <authorList>
            <person name="Wiegand S."/>
            <person name="Jogler M."/>
            <person name="Boedeker C."/>
            <person name="Pinto D."/>
            <person name="Vollmers J."/>
            <person name="Rivas-Marin E."/>
            <person name="Kohn T."/>
            <person name="Peeters S.H."/>
            <person name="Heuer A."/>
            <person name="Rast P."/>
            <person name="Oberbeckmann S."/>
            <person name="Bunk B."/>
            <person name="Jeske O."/>
            <person name="Meyerdierks A."/>
            <person name="Storesund J.E."/>
            <person name="Kallscheuer N."/>
            <person name="Luecker S."/>
            <person name="Lage O.M."/>
            <person name="Pohl T."/>
            <person name="Merkel B.J."/>
            <person name="Hornburger P."/>
            <person name="Mueller R.-W."/>
            <person name="Bruemmer F."/>
            <person name="Labrenz M."/>
            <person name="Spormann A.M."/>
            <person name="Op den Camp H."/>
            <person name="Overmann J."/>
            <person name="Amann R."/>
            <person name="Jetten M.S.M."/>
            <person name="Mascher T."/>
            <person name="Medema M.H."/>
            <person name="Devos D.P."/>
            <person name="Kaster A.-K."/>
            <person name="Ovreas L."/>
            <person name="Rohde M."/>
            <person name="Galperin M.Y."/>
            <person name="Jogler C."/>
        </authorList>
    </citation>
    <scope>NUCLEOTIDE SEQUENCE [LARGE SCALE GENOMIC DNA]</scope>
    <source>
        <strain evidence="1 2">Pan216</strain>
    </source>
</reference>
<dbReference type="Gene3D" id="3.55.50.30">
    <property type="match status" value="1"/>
</dbReference>
<evidence type="ECO:0008006" key="3">
    <source>
        <dbReference type="Google" id="ProtNLM"/>
    </source>
</evidence>